<gene>
    <name evidence="2" type="ORF">THSYN_20385</name>
</gene>
<protein>
    <recommendedName>
        <fullName evidence="1">PLD phosphodiesterase domain-containing protein</fullName>
    </recommendedName>
</protein>
<dbReference type="Pfam" id="PF13091">
    <property type="entry name" value="PLDc_2"/>
    <property type="match status" value="1"/>
</dbReference>
<proteinExistence type="predicted"/>
<dbReference type="SUPFAM" id="SSF56024">
    <property type="entry name" value="Phospholipase D/nuclease"/>
    <property type="match status" value="1"/>
</dbReference>
<dbReference type="Gene3D" id="3.30.870.10">
    <property type="entry name" value="Endonuclease Chain A"/>
    <property type="match status" value="1"/>
</dbReference>
<feature type="domain" description="PLD phosphodiesterase" evidence="1">
    <location>
        <begin position="16"/>
        <end position="43"/>
    </location>
</feature>
<reference evidence="2 3" key="1">
    <citation type="submission" date="2017-03" db="EMBL/GenBank/DDBJ databases">
        <title>Complete genome sequence of Candidatus 'Thiodictyon syntrophicum' sp. nov. strain Cad16T, a photolithoautotroph purple sulfur bacterium isolated from an alpine meromictic lake.</title>
        <authorList>
            <person name="Luedin S.M."/>
            <person name="Pothier J.F."/>
            <person name="Danza F."/>
            <person name="Storelli N."/>
            <person name="Wittwer M."/>
            <person name="Tonolla M."/>
        </authorList>
    </citation>
    <scope>NUCLEOTIDE SEQUENCE [LARGE SCALE GENOMIC DNA]</scope>
    <source>
        <strain evidence="2 3">Cad16T</strain>
    </source>
</reference>
<evidence type="ECO:0000313" key="2">
    <source>
        <dbReference type="EMBL" id="AUB83070.1"/>
    </source>
</evidence>
<dbReference type="EMBL" id="CP020370">
    <property type="protein sequence ID" value="AUB83070.1"/>
    <property type="molecule type" value="Genomic_DNA"/>
</dbReference>
<name>A0A2K8UBU9_9GAMM</name>
<keyword evidence="3" id="KW-1185">Reference proteome</keyword>
<dbReference type="InterPro" id="IPR001736">
    <property type="entry name" value="PLipase_D/transphosphatidylase"/>
</dbReference>
<dbReference type="PROSITE" id="PS50035">
    <property type="entry name" value="PLD"/>
    <property type="match status" value="1"/>
</dbReference>
<dbReference type="InterPro" id="IPR025202">
    <property type="entry name" value="PLD-like_dom"/>
</dbReference>
<evidence type="ECO:0000259" key="1">
    <source>
        <dbReference type="PROSITE" id="PS50035"/>
    </source>
</evidence>
<dbReference type="AlphaFoldDB" id="A0A2K8UBU9"/>
<evidence type="ECO:0000313" key="3">
    <source>
        <dbReference type="Proteomes" id="UP000232638"/>
    </source>
</evidence>
<dbReference type="GO" id="GO:0006793">
    <property type="term" value="P:phosphorus metabolic process"/>
    <property type="evidence" value="ECO:0007669"/>
    <property type="project" value="UniProtKB-ARBA"/>
</dbReference>
<sequence length="129" mass="14622">MARAIKQPNIQLRVYTSPRFHPKLYIFGDVVALVGSANLTRSALRENQEVVISVDSSDDRFVELRAIFEGYWNGADVPTDAQLAIYREFYKQFAKHDAAAEALGQKVLDKLGGTQRVRPSQYPITHWLV</sequence>
<dbReference type="KEGG" id="tsy:THSYN_20385"/>
<dbReference type="Proteomes" id="UP000232638">
    <property type="component" value="Chromosome"/>
</dbReference>
<organism evidence="2 3">
    <name type="scientific">Candidatus Thiodictyon syntrophicum</name>
    <dbReference type="NCBI Taxonomy" id="1166950"/>
    <lineage>
        <taxon>Bacteria</taxon>
        <taxon>Pseudomonadati</taxon>
        <taxon>Pseudomonadota</taxon>
        <taxon>Gammaproteobacteria</taxon>
        <taxon>Chromatiales</taxon>
        <taxon>Chromatiaceae</taxon>
        <taxon>Thiodictyon</taxon>
    </lineage>
</organism>
<accession>A0A2K8UBU9</accession>
<dbReference type="GO" id="GO:0003824">
    <property type="term" value="F:catalytic activity"/>
    <property type="evidence" value="ECO:0007669"/>
    <property type="project" value="InterPro"/>
</dbReference>